<protein>
    <submittedName>
        <fullName evidence="1">Uncharacterized protein</fullName>
    </submittedName>
</protein>
<dbReference type="Pfam" id="PF02635">
    <property type="entry name" value="DsrE"/>
    <property type="match status" value="1"/>
</dbReference>
<dbReference type="Proteomes" id="UP000309561">
    <property type="component" value="Unassembled WGS sequence"/>
</dbReference>
<comment type="caution">
    <text evidence="1">The sequence shown here is derived from an EMBL/GenBank/DDBJ whole genome shotgun (WGS) entry which is preliminary data.</text>
</comment>
<name>A0A4U2Z5N0_9BACT</name>
<evidence type="ECO:0000313" key="2">
    <source>
        <dbReference type="Proteomes" id="UP000309561"/>
    </source>
</evidence>
<organism evidence="1 2">
    <name type="scientific">Sulfurimonas crateris</name>
    <dbReference type="NCBI Taxonomy" id="2574727"/>
    <lineage>
        <taxon>Bacteria</taxon>
        <taxon>Pseudomonadati</taxon>
        <taxon>Campylobacterota</taxon>
        <taxon>Epsilonproteobacteria</taxon>
        <taxon>Campylobacterales</taxon>
        <taxon>Sulfurimonadaceae</taxon>
        <taxon>Sulfurimonas</taxon>
    </lineage>
</organism>
<keyword evidence="2" id="KW-1185">Reference proteome</keyword>
<dbReference type="Gene3D" id="3.40.1260.10">
    <property type="entry name" value="DsrEFH-like"/>
    <property type="match status" value="1"/>
</dbReference>
<accession>A0A4U2Z5N0</accession>
<dbReference type="RefSeq" id="WP_137014894.1">
    <property type="nucleotide sequence ID" value="NZ_SZPX01000007.1"/>
</dbReference>
<dbReference type="EMBL" id="SZPX01000007">
    <property type="protein sequence ID" value="TKI68760.1"/>
    <property type="molecule type" value="Genomic_DNA"/>
</dbReference>
<gene>
    <name evidence="1" type="ORF">FCU45_10135</name>
</gene>
<dbReference type="InterPro" id="IPR027396">
    <property type="entry name" value="DsrEFH-like"/>
</dbReference>
<evidence type="ECO:0000313" key="1">
    <source>
        <dbReference type="EMBL" id="TKI68760.1"/>
    </source>
</evidence>
<dbReference type="AlphaFoldDB" id="A0A4U2Z5N0"/>
<proteinExistence type="predicted"/>
<dbReference type="OrthoDB" id="9799127at2"/>
<reference evidence="1 2" key="1">
    <citation type="submission" date="2019-04" db="EMBL/GenBank/DDBJ databases">
        <title>Sulfurimonas crateris sp. nov. a facultative anaerobic sulfur-oxidizing chemolithautotrophic bacterium isolated from a terrestrial mud vulcano.</title>
        <authorList>
            <person name="Ratnikova N.M."/>
            <person name="Slobodkin A.I."/>
            <person name="Merkel A.Y."/>
            <person name="Novikov A."/>
            <person name="Bonch-Osmolovskaya E.A."/>
            <person name="Slobodkina G.B."/>
        </authorList>
    </citation>
    <scope>NUCLEOTIDE SEQUENCE [LARGE SCALE GENOMIC DNA]</scope>
    <source>
        <strain evidence="1 2">SN118</strain>
    </source>
</reference>
<sequence>MKRLFFILSVIITSIQAEEYKAVFNCNANDMQYVASRMVLVERTMDMIEEKGDTPKFAVTIHGGCAPIVSKNYDEIILDEKDLSSIELSQKQLIKLADRGVEIVVCAMSLNANTIPKEDVIESVKISPNSFLETIHYQNSGYALMVFE</sequence>
<dbReference type="SUPFAM" id="SSF75169">
    <property type="entry name" value="DsrEFH-like"/>
    <property type="match status" value="1"/>
</dbReference>
<dbReference type="InterPro" id="IPR003787">
    <property type="entry name" value="Sulphur_relay_DsrE/F-like"/>
</dbReference>